<keyword evidence="3" id="KW-1185">Reference proteome</keyword>
<keyword evidence="1" id="KW-0472">Membrane</keyword>
<reference evidence="2" key="1">
    <citation type="journal article" date="2019" name="bioRxiv">
        <title>The Genome of the Zebra Mussel, Dreissena polymorpha: A Resource for Invasive Species Research.</title>
        <authorList>
            <person name="McCartney M.A."/>
            <person name="Auch B."/>
            <person name="Kono T."/>
            <person name="Mallez S."/>
            <person name="Zhang Y."/>
            <person name="Obille A."/>
            <person name="Becker A."/>
            <person name="Abrahante J.E."/>
            <person name="Garbe J."/>
            <person name="Badalamenti J.P."/>
            <person name="Herman A."/>
            <person name="Mangelson H."/>
            <person name="Liachko I."/>
            <person name="Sullivan S."/>
            <person name="Sone E.D."/>
            <person name="Koren S."/>
            <person name="Silverstein K.A.T."/>
            <person name="Beckman K.B."/>
            <person name="Gohl D.M."/>
        </authorList>
    </citation>
    <scope>NUCLEOTIDE SEQUENCE</scope>
    <source>
        <strain evidence="2">Duluth1</strain>
        <tissue evidence="2">Whole animal</tissue>
    </source>
</reference>
<sequence length="147" mass="16592">MATVDAIPSACTVNQIDWSKEQSCDRDISQVIDMVHSGTKTKDFKDLPVSVKTLIRDFDRLLLIDEVLYRNSILDGEQVRQLVVPYTYRLIACRVCMMMLAIQGATSLYGLLDSVFTGQAWNSALTAMFLTVRVVFAGKHQLFLLRI</sequence>
<dbReference type="EMBL" id="JAIWYP010000011">
    <property type="protein sequence ID" value="KAH3736878.1"/>
    <property type="molecule type" value="Genomic_DNA"/>
</dbReference>
<organism evidence="2 3">
    <name type="scientific">Dreissena polymorpha</name>
    <name type="common">Zebra mussel</name>
    <name type="synonym">Mytilus polymorpha</name>
    <dbReference type="NCBI Taxonomy" id="45954"/>
    <lineage>
        <taxon>Eukaryota</taxon>
        <taxon>Metazoa</taxon>
        <taxon>Spiralia</taxon>
        <taxon>Lophotrochozoa</taxon>
        <taxon>Mollusca</taxon>
        <taxon>Bivalvia</taxon>
        <taxon>Autobranchia</taxon>
        <taxon>Heteroconchia</taxon>
        <taxon>Euheterodonta</taxon>
        <taxon>Imparidentia</taxon>
        <taxon>Neoheterodontei</taxon>
        <taxon>Myida</taxon>
        <taxon>Dreissenoidea</taxon>
        <taxon>Dreissenidae</taxon>
        <taxon>Dreissena</taxon>
    </lineage>
</organism>
<evidence type="ECO:0000313" key="3">
    <source>
        <dbReference type="Proteomes" id="UP000828390"/>
    </source>
</evidence>
<feature type="transmembrane region" description="Helical" evidence="1">
    <location>
        <begin position="90"/>
        <end position="112"/>
    </location>
</feature>
<dbReference type="AlphaFoldDB" id="A0A9D4D3Z8"/>
<gene>
    <name evidence="2" type="ORF">DPMN_043453</name>
</gene>
<dbReference type="Proteomes" id="UP000828390">
    <property type="component" value="Unassembled WGS sequence"/>
</dbReference>
<evidence type="ECO:0000256" key="1">
    <source>
        <dbReference type="SAM" id="Phobius"/>
    </source>
</evidence>
<protein>
    <submittedName>
        <fullName evidence="2">Uncharacterized protein</fullName>
    </submittedName>
</protein>
<keyword evidence="1" id="KW-0812">Transmembrane</keyword>
<reference evidence="2" key="2">
    <citation type="submission" date="2020-11" db="EMBL/GenBank/DDBJ databases">
        <authorList>
            <person name="McCartney M.A."/>
            <person name="Auch B."/>
            <person name="Kono T."/>
            <person name="Mallez S."/>
            <person name="Becker A."/>
            <person name="Gohl D.M."/>
            <person name="Silverstein K.A.T."/>
            <person name="Koren S."/>
            <person name="Bechman K.B."/>
            <person name="Herman A."/>
            <person name="Abrahante J.E."/>
            <person name="Garbe J."/>
        </authorList>
    </citation>
    <scope>NUCLEOTIDE SEQUENCE</scope>
    <source>
        <strain evidence="2">Duluth1</strain>
        <tissue evidence="2">Whole animal</tissue>
    </source>
</reference>
<accession>A0A9D4D3Z8</accession>
<comment type="caution">
    <text evidence="2">The sequence shown here is derived from an EMBL/GenBank/DDBJ whole genome shotgun (WGS) entry which is preliminary data.</text>
</comment>
<keyword evidence="1" id="KW-1133">Transmembrane helix</keyword>
<name>A0A9D4D3Z8_DREPO</name>
<proteinExistence type="predicted"/>
<feature type="transmembrane region" description="Helical" evidence="1">
    <location>
        <begin position="118"/>
        <end position="136"/>
    </location>
</feature>
<evidence type="ECO:0000313" key="2">
    <source>
        <dbReference type="EMBL" id="KAH3736878.1"/>
    </source>
</evidence>